<organism evidence="2 3">
    <name type="scientific">Abeliophyllum distichum</name>
    <dbReference type="NCBI Taxonomy" id="126358"/>
    <lineage>
        <taxon>Eukaryota</taxon>
        <taxon>Viridiplantae</taxon>
        <taxon>Streptophyta</taxon>
        <taxon>Embryophyta</taxon>
        <taxon>Tracheophyta</taxon>
        <taxon>Spermatophyta</taxon>
        <taxon>Magnoliopsida</taxon>
        <taxon>eudicotyledons</taxon>
        <taxon>Gunneridae</taxon>
        <taxon>Pentapetalae</taxon>
        <taxon>asterids</taxon>
        <taxon>lamiids</taxon>
        <taxon>Lamiales</taxon>
        <taxon>Oleaceae</taxon>
        <taxon>Forsythieae</taxon>
        <taxon>Abeliophyllum</taxon>
    </lineage>
</organism>
<gene>
    <name evidence="2" type="ORF">Adt_32056</name>
</gene>
<dbReference type="Proteomes" id="UP001604336">
    <property type="component" value="Unassembled WGS sequence"/>
</dbReference>
<dbReference type="AlphaFoldDB" id="A0ABD1RFU9"/>
<accession>A0ABD1RFU9</accession>
<evidence type="ECO:0000256" key="1">
    <source>
        <dbReference type="SAM" id="MobiDB-lite"/>
    </source>
</evidence>
<keyword evidence="3" id="KW-1185">Reference proteome</keyword>
<proteinExistence type="predicted"/>
<comment type="caution">
    <text evidence="2">The sequence shown here is derived from an EMBL/GenBank/DDBJ whole genome shotgun (WGS) entry which is preliminary data.</text>
</comment>
<feature type="region of interest" description="Disordered" evidence="1">
    <location>
        <begin position="18"/>
        <end position="38"/>
    </location>
</feature>
<name>A0ABD1RFU9_9LAMI</name>
<dbReference type="EMBL" id="JBFOLK010000009">
    <property type="protein sequence ID" value="KAL2487300.1"/>
    <property type="molecule type" value="Genomic_DNA"/>
</dbReference>
<protein>
    <submittedName>
        <fullName evidence="2">Receptor protein kinase-like protein ZAR1</fullName>
    </submittedName>
</protein>
<reference evidence="3" key="1">
    <citation type="submission" date="2024-07" db="EMBL/GenBank/DDBJ databases">
        <title>Two chromosome-level genome assemblies of Korean endemic species Abeliophyllum distichum and Forsythia ovata (Oleaceae).</title>
        <authorList>
            <person name="Jang H."/>
        </authorList>
    </citation>
    <scope>NUCLEOTIDE SEQUENCE [LARGE SCALE GENOMIC DNA]</scope>
</reference>
<sequence>MKPFAIGEGQFGRSIRTAGVASTNPQKPKNPGVSSDGFVKNKKIKLGPMTFSVIYGVIEVARLGFLSVWIKRKWRVVVDGKTGKEENVDQEVRPGRGKGKGVGGPVVVAVRRLSEGEHEAVSKGTIEDNNGANGLPHFLFNIAYC</sequence>
<evidence type="ECO:0000313" key="2">
    <source>
        <dbReference type="EMBL" id="KAL2487300.1"/>
    </source>
</evidence>
<evidence type="ECO:0000313" key="3">
    <source>
        <dbReference type="Proteomes" id="UP001604336"/>
    </source>
</evidence>